<dbReference type="Gene3D" id="3.40.830.10">
    <property type="entry name" value="LigB-like"/>
    <property type="match status" value="1"/>
</dbReference>
<reference evidence="7" key="1">
    <citation type="submission" date="2023-07" db="EMBL/GenBank/DDBJ databases">
        <title>Genomic Encyclopedia of Type Strains, Phase IV (KMG-IV): sequencing the most valuable type-strain genomes for metagenomic binning, comparative biology and taxonomic classification.</title>
        <authorList>
            <person name="Goeker M."/>
        </authorList>
    </citation>
    <scope>NUCLEOTIDE SEQUENCE</scope>
    <source>
        <strain evidence="7">DSM 21202</strain>
    </source>
</reference>
<protein>
    <submittedName>
        <fullName evidence="7">4,5-DOPA dioxygenase extradiol</fullName>
        <ecNumber evidence="7">1.13.11.-</ecNumber>
    </submittedName>
</protein>
<keyword evidence="7" id="KW-0223">Dioxygenase</keyword>
<dbReference type="SUPFAM" id="SSF53213">
    <property type="entry name" value="LigB-like"/>
    <property type="match status" value="1"/>
</dbReference>
<evidence type="ECO:0000256" key="1">
    <source>
        <dbReference type="ARBA" id="ARBA00001947"/>
    </source>
</evidence>
<proteinExistence type="inferred from homology"/>
<dbReference type="CDD" id="cd07363">
    <property type="entry name" value="45_DOPA_Dioxygenase"/>
    <property type="match status" value="1"/>
</dbReference>
<dbReference type="EC" id="1.13.11.-" evidence="7"/>
<accession>A0AAE3VPL9</accession>
<evidence type="ECO:0000259" key="6">
    <source>
        <dbReference type="Pfam" id="PF02900"/>
    </source>
</evidence>
<comment type="cofactor">
    <cofactor evidence="1">
        <name>Zn(2+)</name>
        <dbReference type="ChEBI" id="CHEBI:29105"/>
    </cofactor>
</comment>
<name>A0AAE3VPL9_9HYPH</name>
<dbReference type="AlphaFoldDB" id="A0AAE3VPL9"/>
<dbReference type="PANTHER" id="PTHR30096:SF0">
    <property type="entry name" value="4,5-DOPA DIOXYGENASE EXTRADIOL-LIKE PROTEIN"/>
    <property type="match status" value="1"/>
</dbReference>
<comment type="similarity">
    <text evidence="2">Belongs to the DODA-type extradiol aromatic ring-opening dioxygenase family.</text>
</comment>
<sequence>MLPTLFLSHGSPMLVLTETPAHRFLASYAEDLERPSAIVLVSAHYETELPAALGVSRPRTIHDFGGFDRKLFEMTYPAPGDPDLASRVAEHLSEAGLSAGVDERWGFDHGVWVPLKLLYPQADIPVVAVSVQPQADARHHFEVGRALAPLREEGILVIGSGSLTHNLGAIRTELGRNPLEADAPEWVTTFAEWMNARISEGELDALLDYRRQAPFAAENHPTDEHLMPLFSALGAAGETGRGRRIHSSHEYGALMMDAYAFG</sequence>
<evidence type="ECO:0000313" key="7">
    <source>
        <dbReference type="EMBL" id="MDQ0315962.1"/>
    </source>
</evidence>
<evidence type="ECO:0000256" key="2">
    <source>
        <dbReference type="ARBA" id="ARBA00007581"/>
    </source>
</evidence>
<dbReference type="RefSeq" id="WP_306885791.1">
    <property type="nucleotide sequence ID" value="NZ_JAUSUL010000002.1"/>
</dbReference>
<dbReference type="Proteomes" id="UP001229244">
    <property type="component" value="Unassembled WGS sequence"/>
</dbReference>
<gene>
    <name evidence="7" type="ORF">J2S73_002419</name>
</gene>
<dbReference type="PIRSF" id="PIRSF006157">
    <property type="entry name" value="Doxgns_DODA"/>
    <property type="match status" value="1"/>
</dbReference>
<dbReference type="InterPro" id="IPR004183">
    <property type="entry name" value="Xdiol_dOase_suB"/>
</dbReference>
<evidence type="ECO:0000256" key="4">
    <source>
        <dbReference type="ARBA" id="ARBA00022833"/>
    </source>
</evidence>
<keyword evidence="8" id="KW-1185">Reference proteome</keyword>
<keyword evidence="3" id="KW-0479">Metal-binding</keyword>
<evidence type="ECO:0000256" key="3">
    <source>
        <dbReference type="ARBA" id="ARBA00022723"/>
    </source>
</evidence>
<dbReference type="EMBL" id="JAUSUL010000002">
    <property type="protein sequence ID" value="MDQ0315962.1"/>
    <property type="molecule type" value="Genomic_DNA"/>
</dbReference>
<organism evidence="7 8">
    <name type="scientific">Amorphus orientalis</name>
    <dbReference type="NCBI Taxonomy" id="649198"/>
    <lineage>
        <taxon>Bacteria</taxon>
        <taxon>Pseudomonadati</taxon>
        <taxon>Pseudomonadota</taxon>
        <taxon>Alphaproteobacteria</taxon>
        <taxon>Hyphomicrobiales</taxon>
        <taxon>Amorphaceae</taxon>
        <taxon>Amorphus</taxon>
    </lineage>
</organism>
<evidence type="ECO:0000256" key="5">
    <source>
        <dbReference type="ARBA" id="ARBA00023002"/>
    </source>
</evidence>
<keyword evidence="5 7" id="KW-0560">Oxidoreductase</keyword>
<dbReference type="GO" id="GO:0016702">
    <property type="term" value="F:oxidoreductase activity, acting on single donors with incorporation of molecular oxygen, incorporation of two atoms of oxygen"/>
    <property type="evidence" value="ECO:0007669"/>
    <property type="project" value="UniProtKB-ARBA"/>
</dbReference>
<evidence type="ECO:0000313" key="8">
    <source>
        <dbReference type="Proteomes" id="UP001229244"/>
    </source>
</evidence>
<dbReference type="PANTHER" id="PTHR30096">
    <property type="entry name" value="4,5-DOPA DIOXYGENASE EXTRADIOL-LIKE PROTEIN"/>
    <property type="match status" value="1"/>
</dbReference>
<comment type="caution">
    <text evidence="7">The sequence shown here is derived from an EMBL/GenBank/DDBJ whole genome shotgun (WGS) entry which is preliminary data.</text>
</comment>
<feature type="domain" description="Extradiol ring-cleavage dioxygenase class III enzyme subunit B" evidence="6">
    <location>
        <begin position="4"/>
        <end position="251"/>
    </location>
</feature>
<dbReference type="GO" id="GO:0008270">
    <property type="term" value="F:zinc ion binding"/>
    <property type="evidence" value="ECO:0007669"/>
    <property type="project" value="InterPro"/>
</dbReference>
<keyword evidence="4" id="KW-0862">Zinc</keyword>
<dbReference type="GO" id="GO:0008198">
    <property type="term" value="F:ferrous iron binding"/>
    <property type="evidence" value="ECO:0007669"/>
    <property type="project" value="InterPro"/>
</dbReference>
<dbReference type="Pfam" id="PF02900">
    <property type="entry name" value="LigB"/>
    <property type="match status" value="1"/>
</dbReference>
<dbReference type="InterPro" id="IPR014436">
    <property type="entry name" value="Extradiol_dOase_DODA"/>
</dbReference>